<gene>
    <name evidence="1" type="ORF">HCOI_01474100</name>
</gene>
<reference evidence="1" key="2">
    <citation type="submission" date="2013-05" db="EMBL/GenBank/DDBJ databases">
        <title>The genome and transcriptome of Haemonchus contortus: a key model parasite for drug and vaccine discovery.</title>
        <authorList>
            <person name="Laing R."/>
            <person name="Kikuchi T."/>
            <person name="Martinelli A."/>
            <person name="Tsai I.J."/>
            <person name="Beech R.N."/>
            <person name="Redman E."/>
            <person name="Holroyd N."/>
            <person name="Bartley D.J."/>
            <person name="Beasley H."/>
            <person name="Britton C."/>
            <person name="Curran D."/>
            <person name="Devaney E."/>
            <person name="Gilabert A."/>
            <person name="Jackson F."/>
            <person name="Hunt M."/>
            <person name="Johnston S."/>
            <person name="Kryukov I."/>
            <person name="Li K."/>
            <person name="Morrison A.A."/>
            <person name="Reid A.J."/>
            <person name="Sargison N."/>
            <person name="Saunders G."/>
            <person name="Wasmuth J.D."/>
            <person name="Wolstenholme A."/>
            <person name="Berriman M."/>
            <person name="Gilleard J.S."/>
            <person name="Cotton J.A."/>
        </authorList>
    </citation>
    <scope>NUCLEOTIDE SEQUENCE [LARGE SCALE GENOMIC DNA]</scope>
    <source>
        <strain evidence="1">ISE/inbred ISE</strain>
    </source>
</reference>
<dbReference type="Gene3D" id="3.40.50.300">
    <property type="entry name" value="P-loop containing nucleotide triphosphate hydrolases"/>
    <property type="match status" value="1"/>
</dbReference>
<name>W6NFA9_HAECO</name>
<reference evidence="1" key="1">
    <citation type="submission" date="2013-03" db="EMBL/GenBank/DDBJ databases">
        <authorList>
            <person name="Aslett M."/>
        </authorList>
    </citation>
    <scope>NUCLEOTIDE SEQUENCE [LARGE SCALE GENOMIC DNA]</scope>
    <source>
        <strain evidence="1">ISE/inbred ISE</strain>
    </source>
</reference>
<comment type="caution">
    <text evidence="1">The sequence shown here is derived from an EMBL/GenBank/DDBJ whole genome shotgun (WGS) entry which is preliminary data.</text>
</comment>
<dbReference type="AlphaFoldDB" id="W6NFA9"/>
<dbReference type="SUPFAM" id="SSF52540">
    <property type="entry name" value="P-loop containing nucleoside triphosphate hydrolases"/>
    <property type="match status" value="1"/>
</dbReference>
<accession>W6NFA9</accession>
<proteinExistence type="predicted"/>
<sequence length="148" mass="16766">MFPQPALSDVARKSDSAGYLYQLNDEFGAYNVPKSMPTFQTRRDIWRLINSTHFNNRTFFFTSSSIEECEQLSDRYGVLSLGHLIAVGTVDALRAKHTRLCVLQLVVEEYARKKVVDGIREIYANSVPLPVPDSGKGLLKWQVKLVKS</sequence>
<protein>
    <submittedName>
        <fullName evidence="1">Uncharacterized protein</fullName>
    </submittedName>
</protein>
<organism evidence="1">
    <name type="scientific">Haemonchus contortus</name>
    <name type="common">Barber pole worm</name>
    <dbReference type="NCBI Taxonomy" id="6289"/>
    <lineage>
        <taxon>Eukaryota</taxon>
        <taxon>Metazoa</taxon>
        <taxon>Ecdysozoa</taxon>
        <taxon>Nematoda</taxon>
        <taxon>Chromadorea</taxon>
        <taxon>Rhabditida</taxon>
        <taxon>Rhabditina</taxon>
        <taxon>Rhabditomorpha</taxon>
        <taxon>Strongyloidea</taxon>
        <taxon>Trichostrongylidae</taxon>
        <taxon>Haemonchus</taxon>
    </lineage>
</organism>
<evidence type="ECO:0000313" key="1">
    <source>
        <dbReference type="EMBL" id="CDL95435.1"/>
    </source>
</evidence>
<dbReference type="EMBL" id="CAVP010059012">
    <property type="protein sequence ID" value="CDL95435.1"/>
    <property type="molecule type" value="Genomic_DNA"/>
</dbReference>
<dbReference type="InterPro" id="IPR027417">
    <property type="entry name" value="P-loop_NTPase"/>
</dbReference>